<feature type="non-terminal residue" evidence="3">
    <location>
        <position position="458"/>
    </location>
</feature>
<comment type="caution">
    <text evidence="3">The sequence shown here is derived from an EMBL/GenBank/DDBJ whole genome shotgun (WGS) entry which is preliminary data.</text>
</comment>
<feature type="transmembrane region" description="Helical" evidence="1">
    <location>
        <begin position="12"/>
        <end position="34"/>
    </location>
</feature>
<dbReference type="GO" id="GO:0016740">
    <property type="term" value="F:transferase activity"/>
    <property type="evidence" value="ECO:0007669"/>
    <property type="project" value="InterPro"/>
</dbReference>
<gene>
    <name evidence="3" type="ORF">S01H4_02208</name>
</gene>
<feature type="transmembrane region" description="Helical" evidence="1">
    <location>
        <begin position="124"/>
        <end position="146"/>
    </location>
</feature>
<sequence length="458" mass="53951">MLTERNPKISNFIFGHVKSSFLNIFRLIGHWGWFTEYKGRPYISFAKSYFTNPYLITLTYLLTFLAFLAILIKPKNKKIQFFTILALFSLFMAHGLHEPTTRIYTLLYKYIPIFWIYREPFAKFTLITAFSYSILIGFSLNFLISLCVNKVTKKTFTFRKIWLNKLLPIILTTIAILLIIFTSYPLINGDVIPESGKKVKIPDYWWEASDFLRQKGSKIFWLPKTPLARTYKWGFSGTSIIKYLVPIISINDYGAIFFYENKIINLIENEIDEIDKTVLNKFFSILNVEFIGQRNDIDPQNGGTTGTIDPNLTRNILEKSEELELYKEFGQIDIYQNKNNLPNIFLTQKFDYISGNVKFLNDYLLQNKDKKIKTFFWNEDPENGYTKNINYEDIYLFLTAKQPAKKYSAHYDDNNLTPEVMEINKEYMLEIKATNRGIVKWPNESISPVFLSYHWYDL</sequence>
<name>X0ZSB4_9ZZZZ</name>
<proteinExistence type="predicted"/>
<reference evidence="3" key="1">
    <citation type="journal article" date="2014" name="Front. Microbiol.">
        <title>High frequency of phylogenetically diverse reductive dehalogenase-homologous genes in deep subseafloor sedimentary metagenomes.</title>
        <authorList>
            <person name="Kawai M."/>
            <person name="Futagami T."/>
            <person name="Toyoda A."/>
            <person name="Takaki Y."/>
            <person name="Nishi S."/>
            <person name="Hori S."/>
            <person name="Arai W."/>
            <person name="Tsubouchi T."/>
            <person name="Morono Y."/>
            <person name="Uchiyama I."/>
            <person name="Ito T."/>
            <person name="Fujiyama A."/>
            <person name="Inagaki F."/>
            <person name="Takami H."/>
        </authorList>
    </citation>
    <scope>NUCLEOTIDE SEQUENCE</scope>
    <source>
        <strain evidence="3">Expedition CK06-06</strain>
    </source>
</reference>
<keyword evidence="1" id="KW-0472">Membrane</keyword>
<evidence type="ECO:0000313" key="3">
    <source>
        <dbReference type="EMBL" id="GAG72670.1"/>
    </source>
</evidence>
<accession>X0ZSB4</accession>
<dbReference type="EMBL" id="BART01000465">
    <property type="protein sequence ID" value="GAG72670.1"/>
    <property type="molecule type" value="Genomic_DNA"/>
</dbReference>
<organism evidence="3">
    <name type="scientific">marine sediment metagenome</name>
    <dbReference type="NCBI Taxonomy" id="412755"/>
    <lineage>
        <taxon>unclassified sequences</taxon>
        <taxon>metagenomes</taxon>
        <taxon>ecological metagenomes</taxon>
    </lineage>
</organism>
<feature type="transmembrane region" description="Helical" evidence="1">
    <location>
        <begin position="166"/>
        <end position="187"/>
    </location>
</feature>
<feature type="transmembrane region" description="Helical" evidence="1">
    <location>
        <begin position="54"/>
        <end position="72"/>
    </location>
</feature>
<feature type="domain" description="Alpha-(1-&gt;3)-arabinofuranosyltransferase N-terminal GT-C" evidence="2">
    <location>
        <begin position="41"/>
        <end position="334"/>
    </location>
</feature>
<dbReference type="InterPro" id="IPR021798">
    <property type="entry name" value="AftD_N"/>
</dbReference>
<evidence type="ECO:0000259" key="2">
    <source>
        <dbReference type="Pfam" id="PF11847"/>
    </source>
</evidence>
<evidence type="ECO:0000256" key="1">
    <source>
        <dbReference type="SAM" id="Phobius"/>
    </source>
</evidence>
<keyword evidence="1" id="KW-1133">Transmembrane helix</keyword>
<dbReference type="AlphaFoldDB" id="X0ZSB4"/>
<dbReference type="Pfam" id="PF11847">
    <property type="entry name" value="GT-C_AftD"/>
    <property type="match status" value="1"/>
</dbReference>
<keyword evidence="1" id="KW-0812">Transmembrane</keyword>
<protein>
    <recommendedName>
        <fullName evidence="2">Alpha-(1-&gt;3)-arabinofuranosyltransferase N-terminal GT-C domain-containing protein</fullName>
    </recommendedName>
</protein>
<feature type="transmembrane region" description="Helical" evidence="1">
    <location>
        <begin position="79"/>
        <end position="97"/>
    </location>
</feature>